<accession>A0A841B7J2</accession>
<keyword evidence="2" id="KW-0472">Membrane</keyword>
<feature type="compositionally biased region" description="Pro residues" evidence="1">
    <location>
        <begin position="151"/>
        <end position="161"/>
    </location>
</feature>
<feature type="compositionally biased region" description="Basic and acidic residues" evidence="1">
    <location>
        <begin position="69"/>
        <end position="78"/>
    </location>
</feature>
<protein>
    <submittedName>
        <fullName evidence="3">Uncharacterized protein</fullName>
    </submittedName>
</protein>
<feature type="transmembrane region" description="Helical" evidence="2">
    <location>
        <begin position="31"/>
        <end position="51"/>
    </location>
</feature>
<dbReference type="Proteomes" id="UP000580861">
    <property type="component" value="Unassembled WGS sequence"/>
</dbReference>
<proteinExistence type="predicted"/>
<reference evidence="3 4" key="1">
    <citation type="submission" date="2020-08" db="EMBL/GenBank/DDBJ databases">
        <title>Sequencing the genomes of 1000 actinobacteria strains.</title>
        <authorList>
            <person name="Klenk H.-P."/>
        </authorList>
    </citation>
    <scope>NUCLEOTIDE SEQUENCE [LARGE SCALE GENOMIC DNA]</scope>
    <source>
        <strain evidence="3 4">DSM 45272</strain>
    </source>
</reference>
<evidence type="ECO:0000256" key="2">
    <source>
        <dbReference type="SAM" id="Phobius"/>
    </source>
</evidence>
<evidence type="ECO:0000256" key="1">
    <source>
        <dbReference type="SAM" id="MobiDB-lite"/>
    </source>
</evidence>
<dbReference type="RefSeq" id="WP_184898599.1">
    <property type="nucleotide sequence ID" value="NZ_JACHMX010000001.1"/>
</dbReference>
<feature type="region of interest" description="Disordered" evidence="1">
    <location>
        <begin position="50"/>
        <end position="173"/>
    </location>
</feature>
<evidence type="ECO:0000313" key="4">
    <source>
        <dbReference type="Proteomes" id="UP000580861"/>
    </source>
</evidence>
<sequence>MDDDDVSVADLLIREGWDDHEESRAKSRWRVIAVVIAVVVACGAAGVLVGFDPDPEQNAQPNNISVIEMPKRPSENRGADATSAVPTTETVGTGASGDGETSSQPSKTTSSRRTSSSATSTSDSPDDPPPTQTSSRGPADPPRTTGSTGAPQPPNPNPPTAPSTTPTEECNLWPKWLWC</sequence>
<comment type="caution">
    <text evidence="3">The sequence shown here is derived from an EMBL/GenBank/DDBJ whole genome shotgun (WGS) entry which is preliminary data.</text>
</comment>
<feature type="compositionally biased region" description="Low complexity" evidence="1">
    <location>
        <begin position="101"/>
        <end position="123"/>
    </location>
</feature>
<keyword evidence="4" id="KW-1185">Reference proteome</keyword>
<evidence type="ECO:0000313" key="3">
    <source>
        <dbReference type="EMBL" id="MBB5854542.1"/>
    </source>
</evidence>
<organism evidence="3 4">
    <name type="scientific">Amycolatopsis umgeniensis</name>
    <dbReference type="NCBI Taxonomy" id="336628"/>
    <lineage>
        <taxon>Bacteria</taxon>
        <taxon>Bacillati</taxon>
        <taxon>Actinomycetota</taxon>
        <taxon>Actinomycetes</taxon>
        <taxon>Pseudonocardiales</taxon>
        <taxon>Pseudonocardiaceae</taxon>
        <taxon>Amycolatopsis</taxon>
    </lineage>
</organism>
<dbReference type="EMBL" id="JACHMX010000001">
    <property type="protein sequence ID" value="MBB5854542.1"/>
    <property type="molecule type" value="Genomic_DNA"/>
</dbReference>
<keyword evidence="2" id="KW-0812">Transmembrane</keyword>
<feature type="compositionally biased region" description="Polar residues" evidence="1">
    <location>
        <begin position="84"/>
        <end position="93"/>
    </location>
</feature>
<gene>
    <name evidence="3" type="ORF">HDA45_004629</name>
</gene>
<keyword evidence="2" id="KW-1133">Transmembrane helix</keyword>
<name>A0A841B7J2_9PSEU</name>
<dbReference type="AlphaFoldDB" id="A0A841B7J2"/>